<organism evidence="4 5">
    <name type="scientific">Rosa chinensis</name>
    <name type="common">China rose</name>
    <dbReference type="NCBI Taxonomy" id="74649"/>
    <lineage>
        <taxon>Eukaryota</taxon>
        <taxon>Viridiplantae</taxon>
        <taxon>Streptophyta</taxon>
        <taxon>Embryophyta</taxon>
        <taxon>Tracheophyta</taxon>
        <taxon>Spermatophyta</taxon>
        <taxon>Magnoliopsida</taxon>
        <taxon>eudicotyledons</taxon>
        <taxon>Gunneridae</taxon>
        <taxon>Pentapetalae</taxon>
        <taxon>rosids</taxon>
        <taxon>fabids</taxon>
        <taxon>Rosales</taxon>
        <taxon>Rosaceae</taxon>
        <taxon>Rosoideae</taxon>
        <taxon>Rosoideae incertae sedis</taxon>
        <taxon>Rosa</taxon>
    </lineage>
</organism>
<name>A0A2P6SD66_ROSCH</name>
<dbReference type="SUPFAM" id="SSF57756">
    <property type="entry name" value="Retrovirus zinc finger-like domains"/>
    <property type="match status" value="1"/>
</dbReference>
<evidence type="ECO:0000256" key="1">
    <source>
        <dbReference type="PROSITE-ProRule" id="PRU00047"/>
    </source>
</evidence>
<dbReference type="EMBL" id="PDCK01000039">
    <property type="protein sequence ID" value="PRQ56608.1"/>
    <property type="molecule type" value="Genomic_DNA"/>
</dbReference>
<dbReference type="PROSITE" id="PS50158">
    <property type="entry name" value="ZF_CCHC"/>
    <property type="match status" value="1"/>
</dbReference>
<feature type="region of interest" description="Disordered" evidence="2">
    <location>
        <begin position="439"/>
        <end position="458"/>
    </location>
</feature>
<dbReference type="Gene3D" id="4.10.60.10">
    <property type="entry name" value="Zinc finger, CCHC-type"/>
    <property type="match status" value="1"/>
</dbReference>
<sequence length="458" mass="50569">MITVRLGENNFVKWSYQFQSVLEGNDLFGYFDGSCTCPPRFVLTEQGEVTREITSAYKIWKKTDKALLGLLMAILNEDIMEIIVGCKSSYDAWLALLERFSTCSRANIIQLKTDLQNIKKGADSIDKYLLRIKHARDQLSSVDVNLVDEDIVVVTLNGLPDEYSMIKTVIRARDTPISLKDFRAQLLAAERDIDCVLSTQHSMTALAAKGNSYQGNNFSSSIDRRQFPSSNGNDKGKGVWSDNSFKQSGWINSGNSSEGNYKGQNAVECQICNKRGHTASNCYQNSECYICHKRGHIASRCFQNPANNNTGDYRNSSGVSPECQICSKKAHTAVNCFYRTDVPADHPSHSVVICQIYGLKGHGALDCHHRSNYAYQGAEPPSTLTAMTAHSQYNVASSSNSQNNVDSAVWIGDTGATHHMTSDLRNLAIAHPYESNNTITIGNGEGQGVKGTSVQRKQ</sequence>
<keyword evidence="1" id="KW-0863">Zinc-finger</keyword>
<dbReference type="SMART" id="SM00343">
    <property type="entry name" value="ZnF_C2HC"/>
    <property type="match status" value="3"/>
</dbReference>
<gene>
    <name evidence="4" type="ORF">RchiOBHm_Chr1g0339131</name>
</gene>
<dbReference type="GO" id="GO:0008270">
    <property type="term" value="F:zinc ion binding"/>
    <property type="evidence" value="ECO:0007669"/>
    <property type="project" value="UniProtKB-KW"/>
</dbReference>
<feature type="region of interest" description="Disordered" evidence="2">
    <location>
        <begin position="219"/>
        <end position="244"/>
    </location>
</feature>
<evidence type="ECO:0000259" key="3">
    <source>
        <dbReference type="PROSITE" id="PS50158"/>
    </source>
</evidence>
<dbReference type="PANTHER" id="PTHR47481">
    <property type="match status" value="1"/>
</dbReference>
<dbReference type="OMA" id="NSECYIC"/>
<comment type="caution">
    <text evidence="4">The sequence shown here is derived from an EMBL/GenBank/DDBJ whole genome shotgun (WGS) entry which is preliminary data.</text>
</comment>
<feature type="domain" description="CCHC-type" evidence="3">
    <location>
        <begin position="288"/>
        <end position="301"/>
    </location>
</feature>
<dbReference type="AlphaFoldDB" id="A0A2P6SD66"/>
<proteinExistence type="predicted"/>
<evidence type="ECO:0000313" key="5">
    <source>
        <dbReference type="Proteomes" id="UP000238479"/>
    </source>
</evidence>
<keyword evidence="1" id="KW-0479">Metal-binding</keyword>
<feature type="compositionally biased region" description="Polar residues" evidence="2">
    <location>
        <begin position="219"/>
        <end position="233"/>
    </location>
</feature>
<evidence type="ECO:0000313" key="4">
    <source>
        <dbReference type="EMBL" id="PRQ56608.1"/>
    </source>
</evidence>
<dbReference type="Proteomes" id="UP000238479">
    <property type="component" value="Chromosome 1"/>
</dbReference>
<keyword evidence="1" id="KW-0862">Zinc</keyword>
<evidence type="ECO:0000256" key="2">
    <source>
        <dbReference type="SAM" id="MobiDB-lite"/>
    </source>
</evidence>
<accession>A0A2P6SD66</accession>
<dbReference type="Gramene" id="PRQ56608">
    <property type="protein sequence ID" value="PRQ56608"/>
    <property type="gene ID" value="RchiOBHm_Chr1g0339131"/>
</dbReference>
<dbReference type="Pfam" id="PF14223">
    <property type="entry name" value="Retrotran_gag_2"/>
    <property type="match status" value="1"/>
</dbReference>
<dbReference type="GO" id="GO:0003676">
    <property type="term" value="F:nucleic acid binding"/>
    <property type="evidence" value="ECO:0007669"/>
    <property type="project" value="InterPro"/>
</dbReference>
<dbReference type="PANTHER" id="PTHR47481:SF22">
    <property type="entry name" value="RETROTRANSPOSON GAG DOMAIN-CONTAINING PROTEIN"/>
    <property type="match status" value="1"/>
</dbReference>
<dbReference type="InterPro" id="IPR001878">
    <property type="entry name" value="Znf_CCHC"/>
</dbReference>
<keyword evidence="5" id="KW-1185">Reference proteome</keyword>
<dbReference type="InterPro" id="IPR036875">
    <property type="entry name" value="Znf_CCHC_sf"/>
</dbReference>
<reference evidence="4 5" key="1">
    <citation type="journal article" date="2018" name="Nat. Genet.">
        <title>The Rosa genome provides new insights in the design of modern roses.</title>
        <authorList>
            <person name="Bendahmane M."/>
        </authorList>
    </citation>
    <scope>NUCLEOTIDE SEQUENCE [LARGE SCALE GENOMIC DNA]</scope>
    <source>
        <strain evidence="5">cv. Old Blush</strain>
    </source>
</reference>
<protein>
    <submittedName>
        <fullName evidence="4">Putative transcription factor interactor and regulator CCHC(Zn) family</fullName>
    </submittedName>
</protein>